<organism evidence="1 2">
    <name type="scientific">Plectus sambesii</name>
    <dbReference type="NCBI Taxonomy" id="2011161"/>
    <lineage>
        <taxon>Eukaryota</taxon>
        <taxon>Metazoa</taxon>
        <taxon>Ecdysozoa</taxon>
        <taxon>Nematoda</taxon>
        <taxon>Chromadorea</taxon>
        <taxon>Plectida</taxon>
        <taxon>Plectina</taxon>
        <taxon>Plectoidea</taxon>
        <taxon>Plectidae</taxon>
        <taxon>Plectus</taxon>
    </lineage>
</organism>
<protein>
    <submittedName>
        <fullName evidence="2">Uncharacterized protein</fullName>
    </submittedName>
</protein>
<evidence type="ECO:0000313" key="2">
    <source>
        <dbReference type="WBParaSite" id="PSAMB.scaffold928size38471.g9698.t1"/>
    </source>
</evidence>
<accession>A0A914XP13</accession>
<name>A0A914XP13_9BILA</name>
<dbReference type="AlphaFoldDB" id="A0A914XP13"/>
<dbReference type="WBParaSite" id="PSAMB.scaffold928size38471.g9698.t1">
    <property type="protein sequence ID" value="PSAMB.scaffold928size38471.g9698.t1"/>
    <property type="gene ID" value="PSAMB.scaffold928size38471.g9698"/>
</dbReference>
<proteinExistence type="predicted"/>
<keyword evidence="1" id="KW-1185">Reference proteome</keyword>
<dbReference type="Proteomes" id="UP000887566">
    <property type="component" value="Unplaced"/>
</dbReference>
<reference evidence="2" key="1">
    <citation type="submission" date="2022-11" db="UniProtKB">
        <authorList>
            <consortium name="WormBaseParasite"/>
        </authorList>
    </citation>
    <scope>IDENTIFICATION</scope>
</reference>
<evidence type="ECO:0000313" key="1">
    <source>
        <dbReference type="Proteomes" id="UP000887566"/>
    </source>
</evidence>
<sequence>MRAYIDSDAWRIVNAATIGLQKRVVPDSDESPAAVAQTGWPPPPVCKVSSDSCPRRRHFKAPTPPALLLPSVDAHSPLPDTAASSTGALFSVWNQGRRTTAPPALFQLPFAPFLFFIAPGLPYRVRCRLSPIKRPIDHGVQKCNAFDSANHGQFHRRRQQSTNADWRIDLTNAGRFNNQL</sequence>